<evidence type="ECO:0000313" key="10">
    <source>
        <dbReference type="Proteomes" id="UP001157006"/>
    </source>
</evidence>
<dbReference type="GO" id="GO:0046872">
    <property type="term" value="F:metal ion binding"/>
    <property type="evidence" value="ECO:0007669"/>
    <property type="project" value="UniProtKB-KW"/>
</dbReference>
<evidence type="ECO:0000256" key="4">
    <source>
        <dbReference type="ARBA" id="ARBA00022842"/>
    </source>
</evidence>
<dbReference type="EMBL" id="OX451741">
    <property type="protein sequence ID" value="CAI8619638.1"/>
    <property type="molecule type" value="Genomic_DNA"/>
</dbReference>
<keyword evidence="5 7" id="KW-1133">Transmembrane helix</keyword>
<feature type="transmembrane region" description="Helical" evidence="7">
    <location>
        <begin position="140"/>
        <end position="158"/>
    </location>
</feature>
<sequence length="210" mass="23304">MVQCLKEKGHVVAVTGDGTNDAPALKEADIGLSMGIQVNVAALVINFVAAVSAGEVPLTAVQLLWVNFIMDTLGALALATEKPTKELMDQKPVGRTKPLITNIMWRNLLSRAIYQICLMSSMQGSWRRRMFFEGIFRSKLFVGIVGVTLVLQVVMVEFLKKFADTERLNWREWIICIGLASASWPIGFVVKLIPVSDKPLLDFLSVKKRL</sequence>
<dbReference type="PANTHER" id="PTHR24093:SF434">
    <property type="entry name" value="CALCIUM-TRANSPORTING ATPASE 13, PLASMA MEMBRANE-TYPE-RELATED"/>
    <property type="match status" value="1"/>
</dbReference>
<feature type="domain" description="Cation-transporting P-type ATPase C-terminal" evidence="8">
    <location>
        <begin position="56"/>
        <end position="123"/>
    </location>
</feature>
<keyword evidence="2 7" id="KW-0812">Transmembrane</keyword>
<keyword evidence="3" id="KW-0479">Metal-binding</keyword>
<dbReference type="InterPro" id="IPR006068">
    <property type="entry name" value="ATPase_P-typ_cation-transptr_C"/>
</dbReference>
<evidence type="ECO:0000259" key="8">
    <source>
        <dbReference type="Pfam" id="PF00689"/>
    </source>
</evidence>
<proteinExistence type="predicted"/>
<dbReference type="GO" id="GO:0005886">
    <property type="term" value="C:plasma membrane"/>
    <property type="evidence" value="ECO:0007669"/>
    <property type="project" value="TreeGrafter"/>
</dbReference>
<evidence type="ECO:0000256" key="2">
    <source>
        <dbReference type="ARBA" id="ARBA00022692"/>
    </source>
</evidence>
<dbReference type="InterPro" id="IPR023298">
    <property type="entry name" value="ATPase_P-typ_TM_dom_sf"/>
</dbReference>
<feature type="domain" description="Cation-transporting P-type ATPase C-terminal" evidence="8">
    <location>
        <begin position="125"/>
        <end position="193"/>
    </location>
</feature>
<evidence type="ECO:0000256" key="7">
    <source>
        <dbReference type="SAM" id="Phobius"/>
    </source>
</evidence>
<accession>A0AAV1BD22</accession>
<dbReference type="InterPro" id="IPR023214">
    <property type="entry name" value="HAD_sf"/>
</dbReference>
<dbReference type="Pfam" id="PF00689">
    <property type="entry name" value="Cation_ATPase_C"/>
    <property type="match status" value="2"/>
</dbReference>
<dbReference type="PANTHER" id="PTHR24093">
    <property type="entry name" value="CATION TRANSPORTING ATPASE"/>
    <property type="match status" value="1"/>
</dbReference>
<evidence type="ECO:0000313" key="9">
    <source>
        <dbReference type="EMBL" id="CAI8619638.1"/>
    </source>
</evidence>
<dbReference type="AlphaFoldDB" id="A0AAV1BD22"/>
<keyword evidence="6 7" id="KW-0472">Membrane</keyword>
<evidence type="ECO:0000256" key="1">
    <source>
        <dbReference type="ARBA" id="ARBA00004370"/>
    </source>
</evidence>
<protein>
    <recommendedName>
        <fullName evidence="8">Cation-transporting P-type ATPase C-terminal domain-containing protein</fullName>
    </recommendedName>
</protein>
<dbReference type="Gene3D" id="1.20.1110.10">
    <property type="entry name" value="Calcium-transporting ATPase, transmembrane domain"/>
    <property type="match status" value="2"/>
</dbReference>
<comment type="subcellular location">
    <subcellularLocation>
        <location evidence="1">Membrane</location>
    </subcellularLocation>
</comment>
<dbReference type="GO" id="GO:0005388">
    <property type="term" value="F:P-type calcium transporter activity"/>
    <property type="evidence" value="ECO:0007669"/>
    <property type="project" value="TreeGrafter"/>
</dbReference>
<dbReference type="Gene3D" id="3.40.50.1000">
    <property type="entry name" value="HAD superfamily/HAD-like"/>
    <property type="match status" value="1"/>
</dbReference>
<evidence type="ECO:0000256" key="6">
    <source>
        <dbReference type="ARBA" id="ARBA00023136"/>
    </source>
</evidence>
<dbReference type="SUPFAM" id="SSF56784">
    <property type="entry name" value="HAD-like"/>
    <property type="match status" value="1"/>
</dbReference>
<organism evidence="9 10">
    <name type="scientific">Vicia faba</name>
    <name type="common">Broad bean</name>
    <name type="synonym">Faba vulgaris</name>
    <dbReference type="NCBI Taxonomy" id="3906"/>
    <lineage>
        <taxon>Eukaryota</taxon>
        <taxon>Viridiplantae</taxon>
        <taxon>Streptophyta</taxon>
        <taxon>Embryophyta</taxon>
        <taxon>Tracheophyta</taxon>
        <taxon>Spermatophyta</taxon>
        <taxon>Magnoliopsida</taxon>
        <taxon>eudicotyledons</taxon>
        <taxon>Gunneridae</taxon>
        <taxon>Pentapetalae</taxon>
        <taxon>rosids</taxon>
        <taxon>fabids</taxon>
        <taxon>Fabales</taxon>
        <taxon>Fabaceae</taxon>
        <taxon>Papilionoideae</taxon>
        <taxon>50 kb inversion clade</taxon>
        <taxon>NPAAA clade</taxon>
        <taxon>Hologalegina</taxon>
        <taxon>IRL clade</taxon>
        <taxon>Fabeae</taxon>
        <taxon>Vicia</taxon>
    </lineage>
</organism>
<name>A0AAV1BD22_VICFA</name>
<dbReference type="Proteomes" id="UP001157006">
    <property type="component" value="Chromosome 6"/>
</dbReference>
<feature type="transmembrane region" description="Helical" evidence="7">
    <location>
        <begin position="170"/>
        <end position="190"/>
    </location>
</feature>
<dbReference type="SUPFAM" id="SSF81665">
    <property type="entry name" value="Calcium ATPase, transmembrane domain M"/>
    <property type="match status" value="1"/>
</dbReference>
<reference evidence="9 10" key="1">
    <citation type="submission" date="2023-01" db="EMBL/GenBank/DDBJ databases">
        <authorList>
            <person name="Kreplak J."/>
        </authorList>
    </citation>
    <scope>NUCLEOTIDE SEQUENCE [LARGE SCALE GENOMIC DNA]</scope>
</reference>
<dbReference type="InterPro" id="IPR036412">
    <property type="entry name" value="HAD-like_sf"/>
</dbReference>
<keyword evidence="4" id="KW-0460">Magnesium</keyword>
<keyword evidence="10" id="KW-1185">Reference proteome</keyword>
<evidence type="ECO:0000256" key="3">
    <source>
        <dbReference type="ARBA" id="ARBA00022723"/>
    </source>
</evidence>
<gene>
    <name evidence="9" type="ORF">VFH_VI180960</name>
</gene>
<evidence type="ECO:0000256" key="5">
    <source>
        <dbReference type="ARBA" id="ARBA00022989"/>
    </source>
</evidence>